<dbReference type="EMBL" id="NVUK01000014">
    <property type="protein sequence ID" value="PCI77660.1"/>
    <property type="molecule type" value="Genomic_DNA"/>
</dbReference>
<feature type="compositionally biased region" description="Basic residues" evidence="1">
    <location>
        <begin position="130"/>
        <end position="142"/>
    </location>
</feature>
<dbReference type="AlphaFoldDB" id="A0A2A4X510"/>
<evidence type="ECO:0000256" key="1">
    <source>
        <dbReference type="SAM" id="MobiDB-lite"/>
    </source>
</evidence>
<dbReference type="Proteomes" id="UP000218775">
    <property type="component" value="Unassembled WGS sequence"/>
</dbReference>
<accession>A0A2A4X510</accession>
<proteinExistence type="predicted"/>
<feature type="region of interest" description="Disordered" evidence="1">
    <location>
        <begin position="113"/>
        <end position="142"/>
    </location>
</feature>
<evidence type="ECO:0000313" key="2">
    <source>
        <dbReference type="EMBL" id="PCI77660.1"/>
    </source>
</evidence>
<comment type="caution">
    <text evidence="2">The sequence shown here is derived from an EMBL/GenBank/DDBJ whole genome shotgun (WGS) entry which is preliminary data.</text>
</comment>
<organism evidence="2 3">
    <name type="scientific">Aerophobetes bacterium</name>
    <dbReference type="NCBI Taxonomy" id="2030807"/>
    <lineage>
        <taxon>Bacteria</taxon>
        <taxon>Candidatus Aerophobota</taxon>
    </lineage>
</organism>
<reference evidence="3" key="1">
    <citation type="submission" date="2017-08" db="EMBL/GenBank/DDBJ databases">
        <title>A dynamic microbial community with high functional redundancy inhabits the cold, oxic subseafloor aquifer.</title>
        <authorList>
            <person name="Tully B.J."/>
            <person name="Wheat C.G."/>
            <person name="Glazer B.T."/>
            <person name="Huber J.A."/>
        </authorList>
    </citation>
    <scope>NUCLEOTIDE SEQUENCE [LARGE SCALE GENOMIC DNA]</scope>
</reference>
<sequence length="142" mass="16587">MKISQHHQALYEQIALYLKREITIREEILAVLDQESPTYFNTLIKELKDTHNKRLSLTKKIVQLSPLSRNRIPPHSIIDLEEVCGLDLIALIKKSKSLKRLIVQKKSDKKNQALFHKTFSPQKPLPQKLPTKKTKTLTRRDK</sequence>
<evidence type="ECO:0000313" key="3">
    <source>
        <dbReference type="Proteomes" id="UP000218775"/>
    </source>
</evidence>
<name>A0A2A4X510_UNCAE</name>
<gene>
    <name evidence="2" type="ORF">COB21_02780</name>
</gene>
<protein>
    <submittedName>
        <fullName evidence="2">Uncharacterized protein</fullName>
    </submittedName>
</protein>